<dbReference type="PANTHER" id="PTHR33164">
    <property type="entry name" value="TRANSCRIPTIONAL REGULATOR, MARR FAMILY"/>
    <property type="match status" value="1"/>
</dbReference>
<keyword evidence="6" id="KW-1185">Reference proteome</keyword>
<comment type="caution">
    <text evidence="5">The sequence shown here is derived from an EMBL/GenBank/DDBJ whole genome shotgun (WGS) entry which is preliminary data.</text>
</comment>
<dbReference type="AlphaFoldDB" id="A0A4R6EG40"/>
<dbReference type="Pfam" id="PF01047">
    <property type="entry name" value="MarR"/>
    <property type="match status" value="1"/>
</dbReference>
<dbReference type="GO" id="GO:0006950">
    <property type="term" value="P:response to stress"/>
    <property type="evidence" value="ECO:0007669"/>
    <property type="project" value="TreeGrafter"/>
</dbReference>
<evidence type="ECO:0000256" key="3">
    <source>
        <dbReference type="ARBA" id="ARBA00023163"/>
    </source>
</evidence>
<dbReference type="PROSITE" id="PS50995">
    <property type="entry name" value="HTH_MARR_2"/>
    <property type="match status" value="1"/>
</dbReference>
<keyword evidence="3" id="KW-0804">Transcription</keyword>
<feature type="domain" description="HTH marR-type" evidence="4">
    <location>
        <begin position="10"/>
        <end position="143"/>
    </location>
</feature>
<dbReference type="PANTHER" id="PTHR33164:SF87">
    <property type="entry name" value="MULTIPLE ANTIBIOTIC RESISTANCE PROTEIN MARR"/>
    <property type="match status" value="1"/>
</dbReference>
<dbReference type="Gene3D" id="1.10.10.10">
    <property type="entry name" value="Winged helix-like DNA-binding domain superfamily/Winged helix DNA-binding domain"/>
    <property type="match status" value="1"/>
</dbReference>
<name>A0A4R6EG40_SCAGO</name>
<keyword evidence="2" id="KW-0238">DNA-binding</keyword>
<dbReference type="Proteomes" id="UP000295530">
    <property type="component" value="Unassembled WGS sequence"/>
</dbReference>
<evidence type="ECO:0000256" key="1">
    <source>
        <dbReference type="ARBA" id="ARBA00023015"/>
    </source>
</evidence>
<dbReference type="InterPro" id="IPR023187">
    <property type="entry name" value="Tscrpt_reg_MarR-type_CS"/>
</dbReference>
<evidence type="ECO:0000256" key="2">
    <source>
        <dbReference type="ARBA" id="ARBA00023125"/>
    </source>
</evidence>
<dbReference type="RefSeq" id="WP_125354690.1">
    <property type="nucleotide sequence ID" value="NZ_CP054058.1"/>
</dbReference>
<gene>
    <name evidence="5" type="ORF">EC847_10974</name>
</gene>
<dbReference type="InterPro" id="IPR036388">
    <property type="entry name" value="WH-like_DNA-bd_sf"/>
</dbReference>
<dbReference type="InterPro" id="IPR000835">
    <property type="entry name" value="HTH_MarR-typ"/>
</dbReference>
<protein>
    <submittedName>
        <fullName evidence="5">MarR family multiple antibiotic resistance transcriptional regulator</fullName>
    </submittedName>
</protein>
<proteinExistence type="predicted"/>
<dbReference type="OrthoDB" id="6195716at2"/>
<sequence length="151" mass="17020">MTSATATSDKNLHLGLLFHLANQFKDQLISHYFSGAGVTAPQFKVLINIFKGNISPAEICKSLQMDTGAMSRMVERMVKHDLIERHPNPQDKRQVILALTEKSQTLCETFQNEALNTIMADLTARLTPEESQQLKDILIKMLPDEFTAPHR</sequence>
<evidence type="ECO:0000313" key="6">
    <source>
        <dbReference type="Proteomes" id="UP000295530"/>
    </source>
</evidence>
<dbReference type="GO" id="GO:0003677">
    <property type="term" value="F:DNA binding"/>
    <property type="evidence" value="ECO:0007669"/>
    <property type="project" value="UniProtKB-KW"/>
</dbReference>
<reference evidence="5 6" key="1">
    <citation type="submission" date="2019-03" db="EMBL/GenBank/DDBJ databases">
        <title>Genomic analyses of the natural microbiome of Caenorhabditis elegans.</title>
        <authorList>
            <person name="Samuel B."/>
        </authorList>
    </citation>
    <scope>NUCLEOTIDE SEQUENCE [LARGE SCALE GENOMIC DNA]</scope>
    <source>
        <strain evidence="5 6">BIGb0156</strain>
    </source>
</reference>
<dbReference type="GO" id="GO:0003700">
    <property type="term" value="F:DNA-binding transcription factor activity"/>
    <property type="evidence" value="ECO:0007669"/>
    <property type="project" value="InterPro"/>
</dbReference>
<evidence type="ECO:0000259" key="4">
    <source>
        <dbReference type="PROSITE" id="PS50995"/>
    </source>
</evidence>
<dbReference type="SUPFAM" id="SSF46785">
    <property type="entry name" value="Winged helix' DNA-binding domain"/>
    <property type="match status" value="1"/>
</dbReference>
<dbReference type="EMBL" id="SNVX01000009">
    <property type="protein sequence ID" value="TDN57280.1"/>
    <property type="molecule type" value="Genomic_DNA"/>
</dbReference>
<organism evidence="5 6">
    <name type="scientific">Scandinavium goeteborgense</name>
    <dbReference type="NCBI Taxonomy" id="1851514"/>
    <lineage>
        <taxon>Bacteria</taxon>
        <taxon>Pseudomonadati</taxon>
        <taxon>Pseudomonadota</taxon>
        <taxon>Gammaproteobacteria</taxon>
        <taxon>Enterobacterales</taxon>
        <taxon>Enterobacteriaceae</taxon>
        <taxon>Scandinavium</taxon>
    </lineage>
</organism>
<dbReference type="InterPro" id="IPR036390">
    <property type="entry name" value="WH_DNA-bd_sf"/>
</dbReference>
<evidence type="ECO:0000313" key="5">
    <source>
        <dbReference type="EMBL" id="TDN57280.1"/>
    </source>
</evidence>
<accession>A0A4R6EG40</accession>
<dbReference type="SMART" id="SM00347">
    <property type="entry name" value="HTH_MARR"/>
    <property type="match status" value="1"/>
</dbReference>
<dbReference type="InterPro" id="IPR039422">
    <property type="entry name" value="MarR/SlyA-like"/>
</dbReference>
<keyword evidence="1" id="KW-0805">Transcription regulation</keyword>
<dbReference type="PRINTS" id="PR00598">
    <property type="entry name" value="HTHMARR"/>
</dbReference>
<dbReference type="PROSITE" id="PS01117">
    <property type="entry name" value="HTH_MARR_1"/>
    <property type="match status" value="1"/>
</dbReference>